<comment type="caution">
    <text evidence="1">The sequence shown here is derived from an EMBL/GenBank/DDBJ whole genome shotgun (WGS) entry which is preliminary data.</text>
</comment>
<sequence>MLVDKEGLWFRVLAARYGLEGGRLRDGGRRGSSWWRELARIRDGGSETGGRWFQEQVVKRVGDGSDTFFWTDPWVDEIPLCQRFGRLFELAETKSRTVAEMFALGWGEGGEAWEWRRQLRAWEEEMLGECQSLLLNIF</sequence>
<gene>
    <name evidence="1" type="ORF">L195_g060149</name>
</gene>
<accession>A0A2K3K244</accession>
<evidence type="ECO:0000313" key="2">
    <source>
        <dbReference type="Proteomes" id="UP000236291"/>
    </source>
</evidence>
<reference evidence="1 2" key="2">
    <citation type="journal article" date="2017" name="Front. Plant Sci.">
        <title>Gene Classification and Mining of Molecular Markers Useful in Red Clover (Trifolium pratense) Breeding.</title>
        <authorList>
            <person name="Istvanek J."/>
            <person name="Dluhosova J."/>
            <person name="Dluhos P."/>
            <person name="Patkova L."/>
            <person name="Nedelnik J."/>
            <person name="Repkova J."/>
        </authorList>
    </citation>
    <scope>NUCLEOTIDE SEQUENCE [LARGE SCALE GENOMIC DNA]</scope>
    <source>
        <strain evidence="2">cv. Tatra</strain>
        <tissue evidence="1">Young leaves</tissue>
    </source>
</reference>
<proteinExistence type="predicted"/>
<reference evidence="1 2" key="1">
    <citation type="journal article" date="2014" name="Am. J. Bot.">
        <title>Genome assembly and annotation for red clover (Trifolium pratense; Fabaceae).</title>
        <authorList>
            <person name="Istvanek J."/>
            <person name="Jaros M."/>
            <person name="Krenek A."/>
            <person name="Repkova J."/>
        </authorList>
    </citation>
    <scope>NUCLEOTIDE SEQUENCE [LARGE SCALE GENOMIC DNA]</scope>
    <source>
        <strain evidence="2">cv. Tatra</strain>
        <tissue evidence="1">Young leaves</tissue>
    </source>
</reference>
<organism evidence="1 2">
    <name type="scientific">Trifolium pratense</name>
    <name type="common">Red clover</name>
    <dbReference type="NCBI Taxonomy" id="57577"/>
    <lineage>
        <taxon>Eukaryota</taxon>
        <taxon>Viridiplantae</taxon>
        <taxon>Streptophyta</taxon>
        <taxon>Embryophyta</taxon>
        <taxon>Tracheophyta</taxon>
        <taxon>Spermatophyta</taxon>
        <taxon>Magnoliopsida</taxon>
        <taxon>eudicotyledons</taxon>
        <taxon>Gunneridae</taxon>
        <taxon>Pentapetalae</taxon>
        <taxon>rosids</taxon>
        <taxon>fabids</taxon>
        <taxon>Fabales</taxon>
        <taxon>Fabaceae</taxon>
        <taxon>Papilionoideae</taxon>
        <taxon>50 kb inversion clade</taxon>
        <taxon>NPAAA clade</taxon>
        <taxon>Hologalegina</taxon>
        <taxon>IRL clade</taxon>
        <taxon>Trifolieae</taxon>
        <taxon>Trifolium</taxon>
    </lineage>
</organism>
<feature type="non-terminal residue" evidence="1">
    <location>
        <position position="138"/>
    </location>
</feature>
<dbReference type="Proteomes" id="UP000236291">
    <property type="component" value="Unassembled WGS sequence"/>
</dbReference>
<dbReference type="PANTHER" id="PTHR36617:SF5">
    <property type="entry name" value="OS05G0421675 PROTEIN"/>
    <property type="match status" value="1"/>
</dbReference>
<name>A0A2K3K244_TRIPR</name>
<dbReference type="PANTHER" id="PTHR36617">
    <property type="entry name" value="PROTEIN, PUTATIVE-RELATED"/>
    <property type="match status" value="1"/>
</dbReference>
<protein>
    <submittedName>
        <fullName evidence="1">Kinesin-like protein</fullName>
    </submittedName>
</protein>
<dbReference type="AlphaFoldDB" id="A0A2K3K244"/>
<dbReference type="EMBL" id="ASHM01136345">
    <property type="protein sequence ID" value="PNX60369.1"/>
    <property type="molecule type" value="Genomic_DNA"/>
</dbReference>
<evidence type="ECO:0000313" key="1">
    <source>
        <dbReference type="EMBL" id="PNX60369.1"/>
    </source>
</evidence>